<evidence type="ECO:0008006" key="3">
    <source>
        <dbReference type="Google" id="ProtNLM"/>
    </source>
</evidence>
<evidence type="ECO:0000313" key="2">
    <source>
        <dbReference type="Proteomes" id="UP001157167"/>
    </source>
</evidence>
<accession>A0ABQ6FJ61</accession>
<name>A0ABQ6FJ61_9RHOO</name>
<dbReference type="InterPro" id="IPR005358">
    <property type="entry name" value="Puta_zinc/iron-chelating_dom"/>
</dbReference>
<evidence type="ECO:0000313" key="1">
    <source>
        <dbReference type="EMBL" id="GLT24731.1"/>
    </source>
</evidence>
<keyword evidence="2" id="KW-1185">Reference proteome</keyword>
<dbReference type="RefSeq" id="WP_284189927.1">
    <property type="nucleotide sequence ID" value="NZ_BSPX01000141.1"/>
</dbReference>
<reference evidence="2" key="1">
    <citation type="journal article" date="2019" name="Int. J. Syst. Evol. Microbiol.">
        <title>The Global Catalogue of Microorganisms (GCM) 10K type strain sequencing project: providing services to taxonomists for standard genome sequencing and annotation.</title>
        <authorList>
            <consortium name="The Broad Institute Genomics Platform"/>
            <consortium name="The Broad Institute Genome Sequencing Center for Infectious Disease"/>
            <person name="Wu L."/>
            <person name="Ma J."/>
        </authorList>
    </citation>
    <scope>NUCLEOTIDE SEQUENCE [LARGE SCALE GENOMIC DNA]</scope>
    <source>
        <strain evidence="2">NBRC 102407</strain>
    </source>
</reference>
<dbReference type="EMBL" id="BSPX01000141">
    <property type="protein sequence ID" value="GLT24731.1"/>
    <property type="molecule type" value="Genomic_DNA"/>
</dbReference>
<sequence>MSTSDANHCLDCGACCAFFRVSFYWAEAEARGIPADLTEPINPRFSCMAGTNQRAPRCHALAGEVGQRVGCTIYEHRPAPCREVQPGDDQCNKARAGYGLPAIEAWCWQSPIPAGLTDPLPHGADIHTPPPPAD</sequence>
<gene>
    <name evidence="1" type="ORF">GCM10007933_42250</name>
</gene>
<dbReference type="Pfam" id="PF03692">
    <property type="entry name" value="CxxCxxCC"/>
    <property type="match status" value="1"/>
</dbReference>
<organism evidence="1 2">
    <name type="scientific">Zoogloea oryzae</name>
    <dbReference type="NCBI Taxonomy" id="310767"/>
    <lineage>
        <taxon>Bacteria</taxon>
        <taxon>Pseudomonadati</taxon>
        <taxon>Pseudomonadota</taxon>
        <taxon>Betaproteobacteria</taxon>
        <taxon>Rhodocyclales</taxon>
        <taxon>Zoogloeaceae</taxon>
        <taxon>Zoogloea</taxon>
    </lineage>
</organism>
<protein>
    <recommendedName>
        <fullName evidence="3">YkgJ family cysteine cluster protein</fullName>
    </recommendedName>
</protein>
<dbReference type="Proteomes" id="UP001157167">
    <property type="component" value="Unassembled WGS sequence"/>
</dbReference>
<proteinExistence type="predicted"/>
<comment type="caution">
    <text evidence="1">The sequence shown here is derived from an EMBL/GenBank/DDBJ whole genome shotgun (WGS) entry which is preliminary data.</text>
</comment>